<sequence>MDDASNDKVLEEFRNAWKQEVQKKHITEKPQDKGEGSSNSTVEHTVEHTVDDIVEKTESLTTNDTPVTAMDHYVIAVDNERQGKLGKALDSYRRAFKLDPDIDYAYKKHYQDTILPSIQKDKDKPTKDEGFKHIVPLGKEYTAPSATRLDPLAELISSFANDPELSYIPQLDYKPVSVAKLPNEVMLHIVRHLILNSISTLPYFALTCKKFFLYSRDPSVWQYACFRVFKTPGMTLEQSRQYQCNQVLQYDGHWMRMFIDRPRIRYDGVYISTCHYIRPGASDTAWNKPIHFVTYYRYIRFFPDGTVLKHLTTDEPIHVVKWLVPGFHKKQCFHGKFLLENNDHIMIVMKDPSLKGETFNLSLKIKTTHRGRHNKLVWDEYTMPTWQVYTEEGRSSTLISYRDPNIRGESLYIAASVLSVDFSQKTYTINFVMQANGTLANEIGQLNQRITLRFSAIKSYDLETGDVLNPIQVTFKYDEGSEIDYPLDFYSGVFDLFAYYMNDTSQSIPITFHLDASITSFHFMPTLEHHQQYQNGTVLSDRISLKILTGRSTTTQGFSIFICILMWLLSLLMGLFGFQVVFRKRRADAHACMIGITTLFALPAVRSAQPGIPDVGCVSDILGYYWNMAIIACSSIAVIMCWVIRWEKPEPMLQRSVHPLPNNGSCTSVLTCVEPIRLTKVALELEWTIFTRFTVGVLTATILSTFYLVLTLRNSKRPLVVWEKLNKPLIKLFRPKIFSLLLGNVNPYSASIDMRISTFSRGFCTGFMRDRHRNRNPFKSIHATALATFAESVGELCLLSNLQPKDEISLMSLELEFVKKARGLLTASTDFTFEEGEEPTQEVKLQVVVKDRTLDTVAIAHLVWSVEQKSN</sequence>
<dbReference type="Proteomes" id="UP000603453">
    <property type="component" value="Unassembled WGS sequence"/>
</dbReference>
<evidence type="ECO:0000256" key="4">
    <source>
        <dbReference type="SAM" id="Phobius"/>
    </source>
</evidence>
<protein>
    <recommendedName>
        <fullName evidence="5">F-box domain-containing protein</fullName>
    </recommendedName>
</protein>
<dbReference type="Pfam" id="PF19270">
    <property type="entry name" value="FBO_C"/>
    <property type="match status" value="1"/>
</dbReference>
<dbReference type="InterPro" id="IPR027948">
    <property type="entry name" value="DUF4436"/>
</dbReference>
<dbReference type="InterPro" id="IPR027961">
    <property type="entry name" value="DUF4442"/>
</dbReference>
<dbReference type="Gene3D" id="1.20.1280.50">
    <property type="match status" value="1"/>
</dbReference>
<dbReference type="EMBL" id="JAEPRD010000031">
    <property type="protein sequence ID" value="KAG2206268.1"/>
    <property type="molecule type" value="Genomic_DNA"/>
</dbReference>
<dbReference type="Pfam" id="PF12937">
    <property type="entry name" value="F-box-like"/>
    <property type="match status" value="1"/>
</dbReference>
<dbReference type="CDD" id="cd03443">
    <property type="entry name" value="PaaI_thioesterase"/>
    <property type="match status" value="1"/>
</dbReference>
<feature type="compositionally biased region" description="Basic and acidic residues" evidence="3">
    <location>
        <begin position="20"/>
        <end position="35"/>
    </location>
</feature>
<accession>A0A8H7R8T9</accession>
<dbReference type="SUPFAM" id="SSF54637">
    <property type="entry name" value="Thioesterase/thiol ester dehydrase-isomerase"/>
    <property type="match status" value="1"/>
</dbReference>
<keyword evidence="2" id="KW-0802">TPR repeat</keyword>
<feature type="transmembrane region" description="Helical" evidence="4">
    <location>
        <begin position="689"/>
        <end position="710"/>
    </location>
</feature>
<dbReference type="SUPFAM" id="SSF81383">
    <property type="entry name" value="F-box domain"/>
    <property type="match status" value="1"/>
</dbReference>
<organism evidence="6 7">
    <name type="scientific">Mucor saturninus</name>
    <dbReference type="NCBI Taxonomy" id="64648"/>
    <lineage>
        <taxon>Eukaryota</taxon>
        <taxon>Fungi</taxon>
        <taxon>Fungi incertae sedis</taxon>
        <taxon>Mucoromycota</taxon>
        <taxon>Mucoromycotina</taxon>
        <taxon>Mucoromycetes</taxon>
        <taxon>Mucorales</taxon>
        <taxon>Mucorineae</taxon>
        <taxon>Mucoraceae</taxon>
        <taxon>Mucor</taxon>
    </lineage>
</organism>
<feature type="repeat" description="TPR" evidence="2">
    <location>
        <begin position="69"/>
        <end position="102"/>
    </location>
</feature>
<dbReference type="PANTHER" id="PTHR12874">
    <property type="entry name" value="F-BOX ONLY PROTEIN 48-RELATED"/>
    <property type="match status" value="1"/>
</dbReference>
<keyword evidence="4" id="KW-1133">Transmembrane helix</keyword>
<evidence type="ECO:0000256" key="2">
    <source>
        <dbReference type="PROSITE-ProRule" id="PRU00339"/>
    </source>
</evidence>
<dbReference type="Pfam" id="PF14539">
    <property type="entry name" value="DUF4442"/>
    <property type="match status" value="1"/>
</dbReference>
<feature type="domain" description="F-box" evidence="5">
    <location>
        <begin position="175"/>
        <end position="224"/>
    </location>
</feature>
<dbReference type="PROSITE" id="PS50005">
    <property type="entry name" value="TPR"/>
    <property type="match status" value="1"/>
</dbReference>
<dbReference type="GO" id="GO:0019005">
    <property type="term" value="C:SCF ubiquitin ligase complex"/>
    <property type="evidence" value="ECO:0007669"/>
    <property type="project" value="TreeGrafter"/>
</dbReference>
<evidence type="ECO:0000256" key="1">
    <source>
        <dbReference type="ARBA" id="ARBA00022786"/>
    </source>
</evidence>
<dbReference type="InterPro" id="IPR036047">
    <property type="entry name" value="F-box-like_dom_sf"/>
</dbReference>
<dbReference type="InterPro" id="IPR029069">
    <property type="entry name" value="HotDog_dom_sf"/>
</dbReference>
<dbReference type="Pfam" id="PF14494">
    <property type="entry name" value="DUF4436"/>
    <property type="match status" value="1"/>
</dbReference>
<evidence type="ECO:0000256" key="3">
    <source>
        <dbReference type="SAM" id="MobiDB-lite"/>
    </source>
</evidence>
<dbReference type="GO" id="GO:0031146">
    <property type="term" value="P:SCF-dependent proteasomal ubiquitin-dependent protein catabolic process"/>
    <property type="evidence" value="ECO:0007669"/>
    <property type="project" value="TreeGrafter"/>
</dbReference>
<dbReference type="OrthoDB" id="2117972at2759"/>
<dbReference type="Gene3D" id="3.10.129.10">
    <property type="entry name" value="Hotdog Thioesterase"/>
    <property type="match status" value="1"/>
</dbReference>
<proteinExistence type="predicted"/>
<evidence type="ECO:0000313" key="7">
    <source>
        <dbReference type="Proteomes" id="UP000603453"/>
    </source>
</evidence>
<dbReference type="InterPro" id="IPR045464">
    <property type="entry name" value="Hrt3/FBXO9_C"/>
</dbReference>
<keyword evidence="4" id="KW-0472">Membrane</keyword>
<dbReference type="GO" id="GO:0005737">
    <property type="term" value="C:cytoplasm"/>
    <property type="evidence" value="ECO:0007669"/>
    <property type="project" value="TreeGrafter"/>
</dbReference>
<name>A0A8H7R8T9_9FUNG</name>
<feature type="transmembrane region" description="Helical" evidence="4">
    <location>
        <begin position="558"/>
        <end position="582"/>
    </location>
</feature>
<gene>
    <name evidence="6" type="ORF">INT47_007281</name>
</gene>
<keyword evidence="1" id="KW-0833">Ubl conjugation pathway</keyword>
<keyword evidence="4" id="KW-0812">Transmembrane</keyword>
<evidence type="ECO:0000259" key="5">
    <source>
        <dbReference type="PROSITE" id="PS50181"/>
    </source>
</evidence>
<dbReference type="PANTHER" id="PTHR12874:SF9">
    <property type="entry name" value="F-BOX ONLY PROTEIN 48"/>
    <property type="match status" value="1"/>
</dbReference>
<dbReference type="InterPro" id="IPR019734">
    <property type="entry name" value="TPR_rpt"/>
</dbReference>
<feature type="region of interest" description="Disordered" evidence="3">
    <location>
        <begin position="20"/>
        <end position="44"/>
    </location>
</feature>
<reference evidence="6" key="1">
    <citation type="submission" date="2020-12" db="EMBL/GenBank/DDBJ databases">
        <title>Metabolic potential, ecology and presence of endohyphal bacteria is reflected in genomic diversity of Mucoromycotina.</title>
        <authorList>
            <person name="Muszewska A."/>
            <person name="Okrasinska A."/>
            <person name="Steczkiewicz K."/>
            <person name="Drgas O."/>
            <person name="Orlowska M."/>
            <person name="Perlinska-Lenart U."/>
            <person name="Aleksandrzak-Piekarczyk T."/>
            <person name="Szatraj K."/>
            <person name="Zielenkiewicz U."/>
            <person name="Pilsyk S."/>
            <person name="Malc E."/>
            <person name="Mieczkowski P."/>
            <person name="Kruszewska J.S."/>
            <person name="Biernat P."/>
            <person name="Pawlowska J."/>
        </authorList>
    </citation>
    <scope>NUCLEOTIDE SEQUENCE</scope>
    <source>
        <strain evidence="6">WA0000017839</strain>
    </source>
</reference>
<dbReference type="PROSITE" id="PS50181">
    <property type="entry name" value="FBOX"/>
    <property type="match status" value="1"/>
</dbReference>
<comment type="caution">
    <text evidence="6">The sequence shown here is derived from an EMBL/GenBank/DDBJ whole genome shotgun (WGS) entry which is preliminary data.</text>
</comment>
<dbReference type="InterPro" id="IPR001810">
    <property type="entry name" value="F-box_dom"/>
</dbReference>
<evidence type="ECO:0000313" key="6">
    <source>
        <dbReference type="EMBL" id="KAG2206268.1"/>
    </source>
</evidence>
<dbReference type="CDD" id="cd22089">
    <property type="entry name" value="F-box_FBXO9"/>
    <property type="match status" value="1"/>
</dbReference>
<dbReference type="AlphaFoldDB" id="A0A8H7R8T9"/>
<keyword evidence="7" id="KW-1185">Reference proteome</keyword>
<feature type="transmembrane region" description="Helical" evidence="4">
    <location>
        <begin position="625"/>
        <end position="646"/>
    </location>
</feature>